<dbReference type="EMBL" id="JADBEM010000001">
    <property type="protein sequence ID" value="MBE1611917.1"/>
    <property type="molecule type" value="Genomic_DNA"/>
</dbReference>
<evidence type="ECO:0000259" key="2">
    <source>
        <dbReference type="Pfam" id="PF13556"/>
    </source>
</evidence>
<comment type="caution">
    <text evidence="5">The sequence shown here is derived from an EMBL/GenBank/DDBJ whole genome shotgun (WGS) entry which is preliminary data.</text>
</comment>
<gene>
    <name evidence="5" type="ORF">HEB94_008765</name>
</gene>
<evidence type="ECO:0000313" key="5">
    <source>
        <dbReference type="EMBL" id="MBE1611917.1"/>
    </source>
</evidence>
<comment type="similarity">
    <text evidence="1">Belongs to the CdaR family.</text>
</comment>
<dbReference type="InterPro" id="IPR042070">
    <property type="entry name" value="PucR_C-HTH_sf"/>
</dbReference>
<dbReference type="Proteomes" id="UP000638648">
    <property type="component" value="Unassembled WGS sequence"/>
</dbReference>
<feature type="domain" description="RsbT co-antagonist protein RsbRD N-terminal" evidence="3">
    <location>
        <begin position="15"/>
        <end position="156"/>
    </location>
</feature>
<dbReference type="Pfam" id="PF17853">
    <property type="entry name" value="GGDEF_2"/>
    <property type="match status" value="1"/>
</dbReference>
<dbReference type="InterPro" id="IPR025736">
    <property type="entry name" value="PucR_C-HTH_dom"/>
</dbReference>
<dbReference type="InterPro" id="IPR051448">
    <property type="entry name" value="CdaR-like_regulators"/>
</dbReference>
<dbReference type="InterPro" id="IPR041522">
    <property type="entry name" value="CdaR_GGDEF"/>
</dbReference>
<dbReference type="Pfam" id="PF13556">
    <property type="entry name" value="HTH_30"/>
    <property type="match status" value="1"/>
</dbReference>
<evidence type="ECO:0000259" key="4">
    <source>
        <dbReference type="Pfam" id="PF17853"/>
    </source>
</evidence>
<evidence type="ECO:0000256" key="1">
    <source>
        <dbReference type="ARBA" id="ARBA00006754"/>
    </source>
</evidence>
<dbReference type="RefSeq" id="WP_192755054.1">
    <property type="nucleotide sequence ID" value="NZ_BAABJL010000176.1"/>
</dbReference>
<protein>
    <recommendedName>
        <fullName evidence="7">PucR C-terminal helix-turn-helix domain-containing protein</fullName>
    </recommendedName>
</protein>
<dbReference type="PANTHER" id="PTHR33744">
    <property type="entry name" value="CARBOHYDRATE DIACID REGULATOR"/>
    <property type="match status" value="1"/>
</dbReference>
<dbReference type="PANTHER" id="PTHR33744:SF1">
    <property type="entry name" value="DNA-BINDING TRANSCRIPTIONAL ACTIVATOR ADER"/>
    <property type="match status" value="1"/>
</dbReference>
<dbReference type="Pfam" id="PF14361">
    <property type="entry name" value="RsbRD_N"/>
    <property type="match status" value="1"/>
</dbReference>
<sequence>MDAALFDRLTSLVPVLARRTLERLVAEVPAGTVLPRELAEHELDKISGLVEDDLRLYLRMLAEERMPTFLELSSVMDAAARRAQERIALADTLTMHHVGLRLAWEEIVARLSPTDQVDVARWAGHLLRYVQVVTSCVSTAYVEAQETIHSAEHEARRALLAALLAGRPAAAYAERAGLRLASSYLVVVLALGGADASGPAGRTIGLLRQSRGVQEEFDRYAGTPVLCAADVRLGTALVPVSADALPEPRAGLDSLAERLASVVGTPVMLGAADAIGLHAIPAAVTQARDVAWLALGLGRPPGAYQLSDVLLEYQLTRPGAGRDKLARLLDRLDGHPHLLETLLAYQRSGHNRRQAAATLHVHPNTLDYRLSRVATLTNLDPGRPAHAQLLAAAVIARTPLPTST</sequence>
<organism evidence="5 6">
    <name type="scientific">Actinopolymorpha pittospori</name>
    <dbReference type="NCBI Taxonomy" id="648752"/>
    <lineage>
        <taxon>Bacteria</taxon>
        <taxon>Bacillati</taxon>
        <taxon>Actinomycetota</taxon>
        <taxon>Actinomycetes</taxon>
        <taxon>Propionibacteriales</taxon>
        <taxon>Actinopolymorphaceae</taxon>
        <taxon>Actinopolymorpha</taxon>
    </lineage>
</organism>
<dbReference type="Gene3D" id="1.10.10.2840">
    <property type="entry name" value="PucR C-terminal helix-turn-helix domain"/>
    <property type="match status" value="1"/>
</dbReference>
<feature type="domain" description="PucR C-terminal helix-turn-helix" evidence="2">
    <location>
        <begin position="338"/>
        <end position="395"/>
    </location>
</feature>
<evidence type="ECO:0000259" key="3">
    <source>
        <dbReference type="Pfam" id="PF14361"/>
    </source>
</evidence>
<evidence type="ECO:0000313" key="6">
    <source>
        <dbReference type="Proteomes" id="UP000638648"/>
    </source>
</evidence>
<proteinExistence type="inferred from homology"/>
<feature type="domain" description="CdaR GGDEF-like" evidence="4">
    <location>
        <begin position="169"/>
        <end position="290"/>
    </location>
</feature>
<keyword evidence="6" id="KW-1185">Reference proteome</keyword>
<name>A0A927N574_9ACTN</name>
<dbReference type="AlphaFoldDB" id="A0A927N574"/>
<accession>A0A927N574</accession>
<evidence type="ECO:0008006" key="7">
    <source>
        <dbReference type="Google" id="ProtNLM"/>
    </source>
</evidence>
<dbReference type="InterPro" id="IPR025751">
    <property type="entry name" value="RsbRD_N_dom"/>
</dbReference>
<reference evidence="5" key="1">
    <citation type="submission" date="2020-10" db="EMBL/GenBank/DDBJ databases">
        <title>Sequencing the genomes of 1000 actinobacteria strains.</title>
        <authorList>
            <person name="Klenk H.-P."/>
        </authorList>
    </citation>
    <scope>NUCLEOTIDE SEQUENCE</scope>
    <source>
        <strain evidence="5">DSM 45354</strain>
    </source>
</reference>